<comment type="caution">
    <text evidence="2">The sequence shown here is derived from an EMBL/GenBank/DDBJ whole genome shotgun (WGS) entry which is preliminary data.</text>
</comment>
<protein>
    <submittedName>
        <fullName evidence="2">Uncharacterized protein</fullName>
    </submittedName>
</protein>
<organism evidence="2 3">
    <name type="scientific">Truncatella angustata</name>
    <dbReference type="NCBI Taxonomy" id="152316"/>
    <lineage>
        <taxon>Eukaryota</taxon>
        <taxon>Fungi</taxon>
        <taxon>Dikarya</taxon>
        <taxon>Ascomycota</taxon>
        <taxon>Pezizomycotina</taxon>
        <taxon>Sordariomycetes</taxon>
        <taxon>Xylariomycetidae</taxon>
        <taxon>Amphisphaeriales</taxon>
        <taxon>Sporocadaceae</taxon>
        <taxon>Truncatella</taxon>
    </lineage>
</organism>
<evidence type="ECO:0000313" key="3">
    <source>
        <dbReference type="Proteomes" id="UP000758603"/>
    </source>
</evidence>
<evidence type="ECO:0000256" key="1">
    <source>
        <dbReference type="SAM" id="MobiDB-lite"/>
    </source>
</evidence>
<reference evidence="2" key="1">
    <citation type="journal article" date="2021" name="Nat. Commun.">
        <title>Genetic determinants of endophytism in the Arabidopsis root mycobiome.</title>
        <authorList>
            <person name="Mesny F."/>
            <person name="Miyauchi S."/>
            <person name="Thiergart T."/>
            <person name="Pickel B."/>
            <person name="Atanasova L."/>
            <person name="Karlsson M."/>
            <person name="Huettel B."/>
            <person name="Barry K.W."/>
            <person name="Haridas S."/>
            <person name="Chen C."/>
            <person name="Bauer D."/>
            <person name="Andreopoulos W."/>
            <person name="Pangilinan J."/>
            <person name="LaButti K."/>
            <person name="Riley R."/>
            <person name="Lipzen A."/>
            <person name="Clum A."/>
            <person name="Drula E."/>
            <person name="Henrissat B."/>
            <person name="Kohler A."/>
            <person name="Grigoriev I.V."/>
            <person name="Martin F.M."/>
            <person name="Hacquard S."/>
        </authorList>
    </citation>
    <scope>NUCLEOTIDE SEQUENCE</scope>
    <source>
        <strain evidence="2">MPI-SDFR-AT-0073</strain>
    </source>
</reference>
<feature type="region of interest" description="Disordered" evidence="1">
    <location>
        <begin position="118"/>
        <end position="141"/>
    </location>
</feature>
<feature type="region of interest" description="Disordered" evidence="1">
    <location>
        <begin position="78"/>
        <end position="102"/>
    </location>
</feature>
<keyword evidence="3" id="KW-1185">Reference proteome</keyword>
<accession>A0A9P8ZZN1</accession>
<sequence length="141" mass="15382">MPDTSTGSVINGIDQYLYVGNILRKSPLDRNIQLPQQPSHSLQNSAWAPICRSPQARATDPLCYRNCPAANARLLQQPRPKCQPRYRTSWEASTRPVGAVPAAIPSHNSISFRRDGPFTGPSTTSFAGSHAGINQRISADN</sequence>
<evidence type="ECO:0000313" key="2">
    <source>
        <dbReference type="EMBL" id="KAH6655255.1"/>
    </source>
</evidence>
<dbReference type="EMBL" id="JAGPXC010000003">
    <property type="protein sequence ID" value="KAH6655255.1"/>
    <property type="molecule type" value="Genomic_DNA"/>
</dbReference>
<name>A0A9P8ZZN1_9PEZI</name>
<dbReference type="GeneID" id="70128716"/>
<dbReference type="Proteomes" id="UP000758603">
    <property type="component" value="Unassembled WGS sequence"/>
</dbReference>
<dbReference type="AlphaFoldDB" id="A0A9P8ZZN1"/>
<dbReference type="RefSeq" id="XP_045959520.1">
    <property type="nucleotide sequence ID" value="XM_046099824.1"/>
</dbReference>
<gene>
    <name evidence="2" type="ORF">BKA67DRAFT_534187</name>
</gene>
<proteinExistence type="predicted"/>